<keyword evidence="2" id="KW-1185">Reference proteome</keyword>
<sequence length="70" mass="7582">MDGLFEQLEHACRSFAGPARSIATLMRGAGVRNIAAEGYRYELSDHALVITKADTPTLDGEPNPQRALPL</sequence>
<accession>A0A2S5TKC8</accession>
<proteinExistence type="predicted"/>
<protein>
    <submittedName>
        <fullName evidence="1">Uncharacterized protein</fullName>
    </submittedName>
</protein>
<dbReference type="AlphaFoldDB" id="A0A2S5TKC8"/>
<comment type="caution">
    <text evidence="1">The sequence shown here is derived from an EMBL/GenBank/DDBJ whole genome shotgun (WGS) entry which is preliminary data.</text>
</comment>
<organism evidence="1 2">
    <name type="scientific">Solimonas fluminis</name>
    <dbReference type="NCBI Taxonomy" id="2086571"/>
    <lineage>
        <taxon>Bacteria</taxon>
        <taxon>Pseudomonadati</taxon>
        <taxon>Pseudomonadota</taxon>
        <taxon>Gammaproteobacteria</taxon>
        <taxon>Nevskiales</taxon>
        <taxon>Nevskiaceae</taxon>
        <taxon>Solimonas</taxon>
    </lineage>
</organism>
<gene>
    <name evidence="1" type="ORF">C3942_00710</name>
</gene>
<evidence type="ECO:0000313" key="2">
    <source>
        <dbReference type="Proteomes" id="UP000238220"/>
    </source>
</evidence>
<reference evidence="1 2" key="1">
    <citation type="submission" date="2018-02" db="EMBL/GenBank/DDBJ databases">
        <title>Genome sequencing of Solimonas sp. HR-BB.</title>
        <authorList>
            <person name="Lee Y."/>
            <person name="Jeon C.O."/>
        </authorList>
    </citation>
    <scope>NUCLEOTIDE SEQUENCE [LARGE SCALE GENOMIC DNA]</scope>
    <source>
        <strain evidence="1 2">HR-BB</strain>
    </source>
</reference>
<name>A0A2S5TKC8_9GAMM</name>
<dbReference type="Proteomes" id="UP000238220">
    <property type="component" value="Unassembled WGS sequence"/>
</dbReference>
<dbReference type="EMBL" id="PSNW01000001">
    <property type="protein sequence ID" value="PPE75449.1"/>
    <property type="molecule type" value="Genomic_DNA"/>
</dbReference>
<evidence type="ECO:0000313" key="1">
    <source>
        <dbReference type="EMBL" id="PPE75449.1"/>
    </source>
</evidence>
<dbReference type="RefSeq" id="WP_104228415.1">
    <property type="nucleotide sequence ID" value="NZ_PSNW01000001.1"/>
</dbReference>